<name>A0A9J5WY49_SOLCO</name>
<gene>
    <name evidence="1" type="ORF">H5410_050523</name>
</gene>
<accession>A0A9J5WY49</accession>
<proteinExistence type="predicted"/>
<evidence type="ECO:0000313" key="2">
    <source>
        <dbReference type="Proteomes" id="UP000824120"/>
    </source>
</evidence>
<dbReference type="Proteomes" id="UP000824120">
    <property type="component" value="Chromosome 10"/>
</dbReference>
<dbReference type="EMBL" id="JACXVP010000010">
    <property type="protein sequence ID" value="KAG5579896.1"/>
    <property type="molecule type" value="Genomic_DNA"/>
</dbReference>
<reference evidence="1 2" key="1">
    <citation type="submission" date="2020-09" db="EMBL/GenBank/DDBJ databases">
        <title>De no assembly of potato wild relative species, Solanum commersonii.</title>
        <authorList>
            <person name="Cho K."/>
        </authorList>
    </citation>
    <scope>NUCLEOTIDE SEQUENCE [LARGE SCALE GENOMIC DNA]</scope>
    <source>
        <strain evidence="1">LZ3.2</strain>
        <tissue evidence="1">Leaf</tissue>
    </source>
</reference>
<dbReference type="AlphaFoldDB" id="A0A9J5WY49"/>
<evidence type="ECO:0000313" key="1">
    <source>
        <dbReference type="EMBL" id="KAG5579896.1"/>
    </source>
</evidence>
<protein>
    <submittedName>
        <fullName evidence="1">Uncharacterized protein</fullName>
    </submittedName>
</protein>
<sequence>MELRFADRILNGQKSKANPNWLKTKNKSSKFNNIMHEADIEVRIDTQFIPREFYVFYDNNVPPRFNVASTVDNMREVKVEMVQACEEELHRCSNEQLTEETTLDRRIYRSKSMTRVPIMNECGKEVGLVSSTSKCCVKSKGHPIGWVWINKAIQSHQHLDVVQIKKGFSYCEWIRIKKIVLKRQIQLSNIPLVVYGVTQPTPRMQKNMFHRLVATLQWRNKCPLTSTS</sequence>
<organism evidence="1 2">
    <name type="scientific">Solanum commersonii</name>
    <name type="common">Commerson's wild potato</name>
    <name type="synonym">Commerson's nightshade</name>
    <dbReference type="NCBI Taxonomy" id="4109"/>
    <lineage>
        <taxon>Eukaryota</taxon>
        <taxon>Viridiplantae</taxon>
        <taxon>Streptophyta</taxon>
        <taxon>Embryophyta</taxon>
        <taxon>Tracheophyta</taxon>
        <taxon>Spermatophyta</taxon>
        <taxon>Magnoliopsida</taxon>
        <taxon>eudicotyledons</taxon>
        <taxon>Gunneridae</taxon>
        <taxon>Pentapetalae</taxon>
        <taxon>asterids</taxon>
        <taxon>lamiids</taxon>
        <taxon>Solanales</taxon>
        <taxon>Solanaceae</taxon>
        <taxon>Solanoideae</taxon>
        <taxon>Solaneae</taxon>
        <taxon>Solanum</taxon>
    </lineage>
</organism>
<comment type="caution">
    <text evidence="1">The sequence shown here is derived from an EMBL/GenBank/DDBJ whole genome shotgun (WGS) entry which is preliminary data.</text>
</comment>
<keyword evidence="2" id="KW-1185">Reference proteome</keyword>